<sequence length="440" mass="45861">MAPGNPASGIVLHLDDSASSKTVLLVSNVVRWVSEVVVEVQNDSKAGPIAQTVDGEVSGAGTISRYLARAGGDVCFGRLFGETPEAQAGVAQWLTNSNTILTSPTGVTPASRLAALNVYLQPRAVLFGSGTTISVADIAAFSSVHKAVVALSPEDQASLPHLLRWFDYIQHAGDISGVYTKIPIKKPSFNPPALAAPAPKPAKPTEAESSASPPPKTPAASQATSETSKPSAGGKKEPADTSSKAAAEAKAGEGKADDSKEKKAKKEKPPAVKKEVDVSISALDIRIGVITKVAKHPNADALYVEDIDLGEGPPRQVVSGLAKFLTEEQMHGRKVVVLANVKPGKVRDVMSSGLVLCASNEDHTQCEPIVPPAGAEVGSKVTFPGYDGEPEPVLNPKKKQLEKILPDLKTDKDGVAKFQAVPFTTSLGPCTSSLKDAIIK</sequence>
<proteinExistence type="predicted"/>
<dbReference type="InterPro" id="IPR036282">
    <property type="entry name" value="Glutathione-S-Trfase_C_sf"/>
</dbReference>
<feature type="compositionally biased region" description="Basic and acidic residues" evidence="7">
    <location>
        <begin position="250"/>
        <end position="261"/>
    </location>
</feature>
<evidence type="ECO:0000256" key="4">
    <source>
        <dbReference type="ARBA" id="ARBA00022884"/>
    </source>
</evidence>
<dbReference type="Proteomes" id="UP000054558">
    <property type="component" value="Unassembled WGS sequence"/>
</dbReference>
<comment type="subcellular location">
    <subcellularLocation>
        <location evidence="1">Cytoplasm</location>
    </subcellularLocation>
</comment>
<reference evidence="9 10" key="1">
    <citation type="journal article" date="2014" name="Nat. Commun.">
        <title>Klebsormidium flaccidum genome reveals primary factors for plant terrestrial adaptation.</title>
        <authorList>
            <person name="Hori K."/>
            <person name="Maruyama F."/>
            <person name="Fujisawa T."/>
            <person name="Togashi T."/>
            <person name="Yamamoto N."/>
            <person name="Seo M."/>
            <person name="Sato S."/>
            <person name="Yamada T."/>
            <person name="Mori H."/>
            <person name="Tajima N."/>
            <person name="Moriyama T."/>
            <person name="Ikeuchi M."/>
            <person name="Watanabe M."/>
            <person name="Wada H."/>
            <person name="Kobayashi K."/>
            <person name="Saito M."/>
            <person name="Masuda T."/>
            <person name="Sasaki-Sekimoto Y."/>
            <person name="Mashiguchi K."/>
            <person name="Awai K."/>
            <person name="Shimojima M."/>
            <person name="Masuda S."/>
            <person name="Iwai M."/>
            <person name="Nobusawa T."/>
            <person name="Narise T."/>
            <person name="Kondo S."/>
            <person name="Saito H."/>
            <person name="Sato R."/>
            <person name="Murakawa M."/>
            <person name="Ihara Y."/>
            <person name="Oshima-Yamada Y."/>
            <person name="Ohtaka K."/>
            <person name="Satoh M."/>
            <person name="Sonobe K."/>
            <person name="Ishii M."/>
            <person name="Ohtani R."/>
            <person name="Kanamori-Sato M."/>
            <person name="Honoki R."/>
            <person name="Miyazaki D."/>
            <person name="Mochizuki H."/>
            <person name="Umetsu J."/>
            <person name="Higashi K."/>
            <person name="Shibata D."/>
            <person name="Kamiya Y."/>
            <person name="Sato N."/>
            <person name="Nakamura Y."/>
            <person name="Tabata S."/>
            <person name="Ida S."/>
            <person name="Kurokawa K."/>
            <person name="Ohta H."/>
        </authorList>
    </citation>
    <scope>NUCLEOTIDE SEQUENCE [LARGE SCALE GENOMIC DNA]</scope>
    <source>
        <strain evidence="9 10">NIES-2285</strain>
    </source>
</reference>
<evidence type="ECO:0000256" key="3">
    <source>
        <dbReference type="ARBA" id="ARBA00022555"/>
    </source>
</evidence>
<gene>
    <name evidence="9" type="ORF">KFL_002630190</name>
</gene>
<evidence type="ECO:0000256" key="2">
    <source>
        <dbReference type="ARBA" id="ARBA00022490"/>
    </source>
</evidence>
<evidence type="ECO:0000313" key="9">
    <source>
        <dbReference type="EMBL" id="GAQ85976.1"/>
    </source>
</evidence>
<accession>A0A1Y1IB95</accession>
<dbReference type="GO" id="GO:0005737">
    <property type="term" value="C:cytoplasm"/>
    <property type="evidence" value="ECO:0007669"/>
    <property type="project" value="UniProtKB-SubCell"/>
</dbReference>
<dbReference type="Pfam" id="PF01588">
    <property type="entry name" value="tRNA_bind"/>
    <property type="match status" value="1"/>
</dbReference>
<dbReference type="GO" id="GO:0006412">
    <property type="term" value="P:translation"/>
    <property type="evidence" value="ECO:0007669"/>
    <property type="project" value="UniProtKB-KW"/>
</dbReference>
<dbReference type="SUPFAM" id="SSF47616">
    <property type="entry name" value="GST C-terminal domain-like"/>
    <property type="match status" value="1"/>
</dbReference>
<evidence type="ECO:0000256" key="6">
    <source>
        <dbReference type="PROSITE-ProRule" id="PRU00209"/>
    </source>
</evidence>
<dbReference type="InterPro" id="IPR053836">
    <property type="entry name" value="Arc1-like_N"/>
</dbReference>
<dbReference type="AlphaFoldDB" id="A0A1Y1IB95"/>
<dbReference type="Gene3D" id="1.20.1050.130">
    <property type="match status" value="1"/>
</dbReference>
<dbReference type="EMBL" id="DF237212">
    <property type="protein sequence ID" value="GAQ85976.1"/>
    <property type="molecule type" value="Genomic_DNA"/>
</dbReference>
<organism evidence="9 10">
    <name type="scientific">Klebsormidium nitens</name>
    <name type="common">Green alga</name>
    <name type="synonym">Ulothrix nitens</name>
    <dbReference type="NCBI Taxonomy" id="105231"/>
    <lineage>
        <taxon>Eukaryota</taxon>
        <taxon>Viridiplantae</taxon>
        <taxon>Streptophyta</taxon>
        <taxon>Klebsormidiophyceae</taxon>
        <taxon>Klebsormidiales</taxon>
        <taxon>Klebsormidiaceae</taxon>
        <taxon>Klebsormidium</taxon>
    </lineage>
</organism>
<dbReference type="CDD" id="cd02799">
    <property type="entry name" value="tRNA_bind_EMAP-II_like"/>
    <property type="match status" value="1"/>
</dbReference>
<dbReference type="GO" id="GO:0000049">
    <property type="term" value="F:tRNA binding"/>
    <property type="evidence" value="ECO:0007669"/>
    <property type="project" value="UniProtKB-UniRule"/>
</dbReference>
<evidence type="ECO:0000256" key="1">
    <source>
        <dbReference type="ARBA" id="ARBA00004496"/>
    </source>
</evidence>
<feature type="domain" description="TRNA-binding" evidence="8">
    <location>
        <begin position="279"/>
        <end position="382"/>
    </location>
</feature>
<dbReference type="STRING" id="105231.A0A1Y1IB95"/>
<dbReference type="Gene3D" id="2.40.50.140">
    <property type="entry name" value="Nucleic acid-binding proteins"/>
    <property type="match status" value="1"/>
</dbReference>
<dbReference type="PROSITE" id="PS50886">
    <property type="entry name" value="TRBD"/>
    <property type="match status" value="1"/>
</dbReference>
<name>A0A1Y1IB95_KLENI</name>
<dbReference type="PANTHER" id="PTHR11586">
    <property type="entry name" value="TRNA-AMINOACYLATION COFACTOR ARC1 FAMILY MEMBER"/>
    <property type="match status" value="1"/>
</dbReference>
<feature type="region of interest" description="Disordered" evidence="7">
    <location>
        <begin position="190"/>
        <end position="275"/>
    </location>
</feature>
<dbReference type="PANTHER" id="PTHR11586:SF33">
    <property type="entry name" value="AMINOACYL TRNA SYNTHASE COMPLEX-INTERACTING MULTIFUNCTIONAL PROTEIN 1"/>
    <property type="match status" value="1"/>
</dbReference>
<evidence type="ECO:0000313" key="10">
    <source>
        <dbReference type="Proteomes" id="UP000054558"/>
    </source>
</evidence>
<keyword evidence="2" id="KW-0963">Cytoplasm</keyword>
<keyword evidence="4 6" id="KW-0694">RNA-binding</keyword>
<evidence type="ECO:0000256" key="7">
    <source>
        <dbReference type="SAM" id="MobiDB-lite"/>
    </source>
</evidence>
<dbReference type="InterPro" id="IPR012340">
    <property type="entry name" value="NA-bd_OB-fold"/>
</dbReference>
<keyword evidence="5" id="KW-0648">Protein biosynthesis</keyword>
<dbReference type="OrthoDB" id="19141at2759"/>
<dbReference type="InterPro" id="IPR002547">
    <property type="entry name" value="tRNA-bd_dom"/>
</dbReference>
<keyword evidence="10" id="KW-1185">Reference proteome</keyword>
<dbReference type="InterPro" id="IPR051270">
    <property type="entry name" value="Tyrosine-tRNA_ligase_regulator"/>
</dbReference>
<keyword evidence="3 6" id="KW-0820">tRNA-binding</keyword>
<protein>
    <submittedName>
        <fullName evidence="9">Nucleic acid-binding OB-fold-like protein</fullName>
    </submittedName>
</protein>
<dbReference type="FunFam" id="2.40.50.140:FF:000047">
    <property type="entry name" value="tyrosine--tRNA ligase, cytoplasmic isoform X2"/>
    <property type="match status" value="1"/>
</dbReference>
<dbReference type="SUPFAM" id="SSF50249">
    <property type="entry name" value="Nucleic acid-binding proteins"/>
    <property type="match status" value="1"/>
</dbReference>
<dbReference type="OMA" id="DIFYFCS"/>
<evidence type="ECO:0000256" key="5">
    <source>
        <dbReference type="ARBA" id="ARBA00022917"/>
    </source>
</evidence>
<dbReference type="GO" id="GO:0032991">
    <property type="term" value="C:protein-containing complex"/>
    <property type="evidence" value="ECO:0007669"/>
    <property type="project" value="UniProtKB-ARBA"/>
</dbReference>
<evidence type="ECO:0000259" key="8">
    <source>
        <dbReference type="PROSITE" id="PS50886"/>
    </source>
</evidence>
<dbReference type="Pfam" id="PF21972">
    <property type="entry name" value="Arc1p_N_like"/>
    <property type="match status" value="1"/>
</dbReference>